<evidence type="ECO:0000256" key="4">
    <source>
        <dbReference type="ARBA" id="ARBA00022692"/>
    </source>
</evidence>
<accession>A0A5C7EJ07</accession>
<dbReference type="Proteomes" id="UP000321201">
    <property type="component" value="Unassembled WGS sequence"/>
</dbReference>
<keyword evidence="10 12" id="KW-0472">Membrane</keyword>
<dbReference type="OrthoDB" id="5295941at2"/>
<dbReference type="EMBL" id="VPFL01000014">
    <property type="protein sequence ID" value="TXF11365.1"/>
    <property type="molecule type" value="Genomic_DNA"/>
</dbReference>
<feature type="transmembrane region" description="Helical" evidence="12">
    <location>
        <begin position="191"/>
        <end position="211"/>
    </location>
</feature>
<keyword evidence="5" id="KW-0479">Metal-binding</keyword>
<keyword evidence="9 11" id="KW-0482">Metalloprotease</keyword>
<dbReference type="CDD" id="cd07339">
    <property type="entry name" value="M48B_HtpX_like"/>
    <property type="match status" value="1"/>
</dbReference>
<feature type="transmembrane region" description="Helical" evidence="12">
    <location>
        <begin position="41"/>
        <end position="58"/>
    </location>
</feature>
<evidence type="ECO:0000256" key="6">
    <source>
        <dbReference type="ARBA" id="ARBA00022801"/>
    </source>
</evidence>
<evidence type="ECO:0000256" key="8">
    <source>
        <dbReference type="ARBA" id="ARBA00022989"/>
    </source>
</evidence>
<dbReference type="PANTHER" id="PTHR43221">
    <property type="entry name" value="PROTEASE HTPX"/>
    <property type="match status" value="1"/>
</dbReference>
<comment type="cofactor">
    <cofactor evidence="11">
        <name>Zn(2+)</name>
        <dbReference type="ChEBI" id="CHEBI:29105"/>
    </cofactor>
    <text evidence="11">Binds 1 zinc ion per subunit.</text>
</comment>
<evidence type="ECO:0000256" key="12">
    <source>
        <dbReference type="SAM" id="Phobius"/>
    </source>
</evidence>
<sequence length="316" mass="35204">MNRSEALKHRLYNAWQSAALLGAMAGIAGLAGWLIAGTEGLIWWAVLVPIVLAIGPKLSPHLILRAYKAREIPPWYAPDLYRLVEALARRAQLPAVPRLYYVPSRALNAFTVGDRASAAIAVTDGLLRAMGPRELMGVLAHEIAHVRNNDIWVMQLADVVSRVTAFLSLAGLVLLMVTLPAAYLAGYEAPWSALLVLAAAPHLTTLLQLGLSRVREYDADRAAAELTGDPLGLASALEKLERRHRPWIEQIFFPGRHTPEPAVLRTHPPTRERIRRLLAMAQTAPEPWRGPWDLPFLRQVPPVTRRPRWHVHGLWY</sequence>
<evidence type="ECO:0000256" key="7">
    <source>
        <dbReference type="ARBA" id="ARBA00022833"/>
    </source>
</evidence>
<evidence type="ECO:0000256" key="1">
    <source>
        <dbReference type="ARBA" id="ARBA00004651"/>
    </source>
</evidence>
<evidence type="ECO:0000256" key="3">
    <source>
        <dbReference type="ARBA" id="ARBA00022670"/>
    </source>
</evidence>
<dbReference type="GO" id="GO:0005886">
    <property type="term" value="C:plasma membrane"/>
    <property type="evidence" value="ECO:0007669"/>
    <property type="project" value="UniProtKB-SubCell"/>
</dbReference>
<evidence type="ECO:0000256" key="10">
    <source>
        <dbReference type="ARBA" id="ARBA00023136"/>
    </source>
</evidence>
<keyword evidence="8 12" id="KW-1133">Transmembrane helix</keyword>
<keyword evidence="3 11" id="KW-0645">Protease</keyword>
<protein>
    <submittedName>
        <fullName evidence="14">M48 family metalloprotease</fullName>
    </submittedName>
</protein>
<evidence type="ECO:0000256" key="2">
    <source>
        <dbReference type="ARBA" id="ARBA00022475"/>
    </source>
</evidence>
<feature type="transmembrane region" description="Helical" evidence="12">
    <location>
        <begin position="12"/>
        <end position="35"/>
    </location>
</feature>
<dbReference type="Pfam" id="PF01435">
    <property type="entry name" value="Peptidase_M48"/>
    <property type="match status" value="1"/>
</dbReference>
<keyword evidence="7 11" id="KW-0862">Zinc</keyword>
<feature type="transmembrane region" description="Helical" evidence="12">
    <location>
        <begin position="163"/>
        <end position="185"/>
    </location>
</feature>
<comment type="subcellular location">
    <subcellularLocation>
        <location evidence="1">Cell membrane</location>
        <topology evidence="1">Multi-pass membrane protein</topology>
    </subcellularLocation>
</comment>
<comment type="caution">
    <text evidence="14">The sequence shown here is derived from an EMBL/GenBank/DDBJ whole genome shotgun (WGS) entry which is preliminary data.</text>
</comment>
<dbReference type="InterPro" id="IPR001915">
    <property type="entry name" value="Peptidase_M48"/>
</dbReference>
<evidence type="ECO:0000259" key="13">
    <source>
        <dbReference type="Pfam" id="PF01435"/>
    </source>
</evidence>
<keyword evidence="6 11" id="KW-0378">Hydrolase</keyword>
<feature type="domain" description="Peptidase M48" evidence="13">
    <location>
        <begin position="77"/>
        <end position="280"/>
    </location>
</feature>
<dbReference type="RefSeq" id="WP_147800196.1">
    <property type="nucleotide sequence ID" value="NZ_VPFL01000014.1"/>
</dbReference>
<dbReference type="PANTHER" id="PTHR43221:SF1">
    <property type="entry name" value="PROTEASE HTPX"/>
    <property type="match status" value="1"/>
</dbReference>
<keyword evidence="4 12" id="KW-0812">Transmembrane</keyword>
<keyword evidence="2" id="KW-1003">Cell membrane</keyword>
<proteinExistence type="inferred from homology"/>
<evidence type="ECO:0000313" key="14">
    <source>
        <dbReference type="EMBL" id="TXF11365.1"/>
    </source>
</evidence>
<gene>
    <name evidence="14" type="ORF">FR698_10720</name>
</gene>
<evidence type="ECO:0000256" key="5">
    <source>
        <dbReference type="ARBA" id="ARBA00022723"/>
    </source>
</evidence>
<comment type="similarity">
    <text evidence="11">Belongs to the peptidase M48 family.</text>
</comment>
<dbReference type="Gene3D" id="3.30.2010.10">
    <property type="entry name" value="Metalloproteases ('zincins'), catalytic domain"/>
    <property type="match status" value="1"/>
</dbReference>
<dbReference type="GO" id="GO:0046872">
    <property type="term" value="F:metal ion binding"/>
    <property type="evidence" value="ECO:0007669"/>
    <property type="project" value="UniProtKB-KW"/>
</dbReference>
<name>A0A5C7EJ07_9PROT</name>
<dbReference type="GO" id="GO:0004222">
    <property type="term" value="F:metalloendopeptidase activity"/>
    <property type="evidence" value="ECO:0007669"/>
    <property type="project" value="InterPro"/>
</dbReference>
<dbReference type="AlphaFoldDB" id="A0A5C7EJ07"/>
<evidence type="ECO:0000313" key="15">
    <source>
        <dbReference type="Proteomes" id="UP000321201"/>
    </source>
</evidence>
<organism evidence="14 15">
    <name type="scientific">Pelomicrobium methylotrophicum</name>
    <dbReference type="NCBI Taxonomy" id="2602750"/>
    <lineage>
        <taxon>Bacteria</taxon>
        <taxon>Pseudomonadati</taxon>
        <taxon>Pseudomonadota</taxon>
        <taxon>Hydrogenophilia</taxon>
        <taxon>Hydrogenophilia incertae sedis</taxon>
        <taxon>Pelomicrobium</taxon>
    </lineage>
</organism>
<dbReference type="InParanoid" id="A0A5C7EJ07"/>
<dbReference type="InterPro" id="IPR050083">
    <property type="entry name" value="HtpX_protease"/>
</dbReference>
<dbReference type="GO" id="GO:0006508">
    <property type="term" value="P:proteolysis"/>
    <property type="evidence" value="ECO:0007669"/>
    <property type="project" value="UniProtKB-KW"/>
</dbReference>
<keyword evidence="15" id="KW-1185">Reference proteome</keyword>
<reference evidence="14 15" key="1">
    <citation type="submission" date="2019-08" db="EMBL/GenBank/DDBJ databases">
        <title>Pelomicrobium methylotrophicum gen. nov., sp. nov. a moderately thermophilic, facultatively anaerobic, lithoautotrophic and methylotrophic bacterium isolated from a terrestrial mud volcano.</title>
        <authorList>
            <person name="Slobodkina G.B."/>
            <person name="Merkel A.Y."/>
            <person name="Slobodkin A.I."/>
        </authorList>
    </citation>
    <scope>NUCLEOTIDE SEQUENCE [LARGE SCALE GENOMIC DNA]</scope>
    <source>
        <strain evidence="14 15">SM250</strain>
    </source>
</reference>
<evidence type="ECO:0000256" key="11">
    <source>
        <dbReference type="RuleBase" id="RU003983"/>
    </source>
</evidence>
<evidence type="ECO:0000256" key="9">
    <source>
        <dbReference type="ARBA" id="ARBA00023049"/>
    </source>
</evidence>